<evidence type="ECO:0000313" key="11">
    <source>
        <dbReference type="Proteomes" id="UP000326396"/>
    </source>
</evidence>
<dbReference type="PROSITE" id="PS00028">
    <property type="entry name" value="ZINC_FINGER_C2H2_1"/>
    <property type="match status" value="1"/>
</dbReference>
<protein>
    <recommendedName>
        <fullName evidence="9">C2H2-type domain-containing protein</fullName>
    </recommendedName>
</protein>
<dbReference type="InterPro" id="IPR013087">
    <property type="entry name" value="Znf_C2H2_type"/>
</dbReference>
<reference evidence="10 11" key="1">
    <citation type="submission" date="2019-05" db="EMBL/GenBank/DDBJ databases">
        <title>Mikania micrantha, genome provides insights into the molecular mechanism of rapid growth.</title>
        <authorList>
            <person name="Liu B."/>
        </authorList>
    </citation>
    <scope>NUCLEOTIDE SEQUENCE [LARGE SCALE GENOMIC DNA]</scope>
    <source>
        <strain evidence="10">NLD-2019</strain>
        <tissue evidence="10">Leaf</tissue>
    </source>
</reference>
<evidence type="ECO:0000256" key="6">
    <source>
        <dbReference type="ARBA" id="ARBA00023163"/>
    </source>
</evidence>
<evidence type="ECO:0000259" key="9">
    <source>
        <dbReference type="PROSITE" id="PS50157"/>
    </source>
</evidence>
<proteinExistence type="predicted"/>
<dbReference type="GO" id="GO:0005634">
    <property type="term" value="C:nucleus"/>
    <property type="evidence" value="ECO:0007669"/>
    <property type="project" value="UniProtKB-SubCell"/>
</dbReference>
<organism evidence="10 11">
    <name type="scientific">Mikania micrantha</name>
    <name type="common">bitter vine</name>
    <dbReference type="NCBI Taxonomy" id="192012"/>
    <lineage>
        <taxon>Eukaryota</taxon>
        <taxon>Viridiplantae</taxon>
        <taxon>Streptophyta</taxon>
        <taxon>Embryophyta</taxon>
        <taxon>Tracheophyta</taxon>
        <taxon>Spermatophyta</taxon>
        <taxon>Magnoliopsida</taxon>
        <taxon>eudicotyledons</taxon>
        <taxon>Gunneridae</taxon>
        <taxon>Pentapetalae</taxon>
        <taxon>asterids</taxon>
        <taxon>campanulids</taxon>
        <taxon>Asterales</taxon>
        <taxon>Asteraceae</taxon>
        <taxon>Asteroideae</taxon>
        <taxon>Heliantheae alliance</taxon>
        <taxon>Eupatorieae</taxon>
        <taxon>Mikania</taxon>
    </lineage>
</organism>
<evidence type="ECO:0000256" key="3">
    <source>
        <dbReference type="ARBA" id="ARBA00022771"/>
    </source>
</evidence>
<name>A0A5N6M3Z1_9ASTR</name>
<dbReference type="InterPro" id="IPR052426">
    <property type="entry name" value="Plant_dev_regulator"/>
</dbReference>
<evidence type="ECO:0000256" key="2">
    <source>
        <dbReference type="ARBA" id="ARBA00022723"/>
    </source>
</evidence>
<dbReference type="EMBL" id="SZYD01000017">
    <property type="protein sequence ID" value="KAD3068587.1"/>
    <property type="molecule type" value="Genomic_DNA"/>
</dbReference>
<dbReference type="AlphaFoldDB" id="A0A5N6M3Z1"/>
<keyword evidence="4" id="KW-0862">Zinc</keyword>
<evidence type="ECO:0000256" key="1">
    <source>
        <dbReference type="ARBA" id="ARBA00004123"/>
    </source>
</evidence>
<comment type="caution">
    <text evidence="10">The sequence shown here is derived from an EMBL/GenBank/DDBJ whole genome shotgun (WGS) entry which is preliminary data.</text>
</comment>
<evidence type="ECO:0000256" key="5">
    <source>
        <dbReference type="ARBA" id="ARBA00023015"/>
    </source>
</evidence>
<keyword evidence="7" id="KW-0539">Nucleus</keyword>
<dbReference type="Proteomes" id="UP000326396">
    <property type="component" value="Linkage Group LG7"/>
</dbReference>
<dbReference type="PANTHER" id="PTHR45801:SF110">
    <property type="entry name" value="TRANSCRIPTIONAL REGULATOR SUPERMAN"/>
    <property type="match status" value="1"/>
</dbReference>
<dbReference type="InterPro" id="IPR036236">
    <property type="entry name" value="Znf_C2H2_sf"/>
</dbReference>
<keyword evidence="6" id="KW-0804">Transcription</keyword>
<evidence type="ECO:0000313" key="10">
    <source>
        <dbReference type="EMBL" id="KAD3068587.1"/>
    </source>
</evidence>
<dbReference type="GO" id="GO:0008270">
    <property type="term" value="F:zinc ion binding"/>
    <property type="evidence" value="ECO:0007669"/>
    <property type="project" value="UniProtKB-KW"/>
</dbReference>
<feature type="domain" description="C2H2-type" evidence="9">
    <location>
        <begin position="32"/>
        <end position="59"/>
    </location>
</feature>
<dbReference type="SMART" id="SM00355">
    <property type="entry name" value="ZnF_C2H2"/>
    <property type="match status" value="1"/>
</dbReference>
<evidence type="ECO:0000256" key="8">
    <source>
        <dbReference type="PROSITE-ProRule" id="PRU00042"/>
    </source>
</evidence>
<keyword evidence="2" id="KW-0479">Metal-binding</keyword>
<dbReference type="Pfam" id="PF13912">
    <property type="entry name" value="zf-C2H2_6"/>
    <property type="match status" value="1"/>
</dbReference>
<dbReference type="OrthoDB" id="1708403at2759"/>
<dbReference type="PANTHER" id="PTHR45801">
    <property type="entry name" value="OS07G0101800 PROTEIN"/>
    <property type="match status" value="1"/>
</dbReference>
<dbReference type="PROSITE" id="PS50157">
    <property type="entry name" value="ZINC_FINGER_C2H2_2"/>
    <property type="match status" value="1"/>
</dbReference>
<keyword evidence="3 8" id="KW-0863">Zinc-finger</keyword>
<evidence type="ECO:0000256" key="7">
    <source>
        <dbReference type="ARBA" id="ARBA00023242"/>
    </source>
</evidence>
<dbReference type="SUPFAM" id="SSF57667">
    <property type="entry name" value="beta-beta-alpha zinc fingers"/>
    <property type="match status" value="1"/>
</dbReference>
<accession>A0A5N6M3Z1</accession>
<keyword evidence="5" id="KW-0805">Transcription regulation</keyword>
<comment type="subcellular location">
    <subcellularLocation>
        <location evidence="1">Nucleus</location>
    </subcellularLocation>
</comment>
<evidence type="ECO:0000256" key="4">
    <source>
        <dbReference type="ARBA" id="ARBA00022833"/>
    </source>
</evidence>
<sequence length="166" mass="19444">MDHNFKSSNLMFHEKDYGHHQGQGFSWPRRNFTCNFCNKEYKSAQALGGHMNVHRRDKARLGLSSSPSVDPNPNPNPNFISPPIRYLPYHYSSLFPLVSTRNTKDDQQQRKLPLFSCSRVRSMEDIHGEEEGRVWKKYEILNMEMGFLKDEKINDQVDLELRLGRS</sequence>
<gene>
    <name evidence="10" type="ORF">E3N88_36467</name>
</gene>
<keyword evidence="11" id="KW-1185">Reference proteome</keyword>